<name>A0A495R000_9ACTN</name>
<dbReference type="AlphaFoldDB" id="A0A495R000"/>
<dbReference type="InterPro" id="IPR027417">
    <property type="entry name" value="P-loop_NTPase"/>
</dbReference>
<dbReference type="InterPro" id="IPR041627">
    <property type="entry name" value="AAA_lid_6"/>
</dbReference>
<dbReference type="InterPro" id="IPR003593">
    <property type="entry name" value="AAA+_ATPase"/>
</dbReference>
<organism evidence="6 7">
    <name type="scientific">Actinomadura pelletieri DSM 43383</name>
    <dbReference type="NCBI Taxonomy" id="1120940"/>
    <lineage>
        <taxon>Bacteria</taxon>
        <taxon>Bacillati</taxon>
        <taxon>Actinomycetota</taxon>
        <taxon>Actinomycetes</taxon>
        <taxon>Streptosporangiales</taxon>
        <taxon>Thermomonosporaceae</taxon>
        <taxon>Actinomadura</taxon>
    </lineage>
</organism>
<feature type="domain" description="AAA+ ATPase" evidence="5">
    <location>
        <begin position="614"/>
        <end position="752"/>
    </location>
</feature>
<protein>
    <submittedName>
        <fullName evidence="6">SpoVK/Ycf46/Vps4 family AAA+-type ATPase</fullName>
    </submittedName>
</protein>
<dbReference type="InterPro" id="IPR000641">
    <property type="entry name" value="CbxX/CfxQ"/>
</dbReference>
<dbReference type="SUPFAM" id="SSF52540">
    <property type="entry name" value="P-loop containing nucleoside triphosphate hydrolases"/>
    <property type="match status" value="2"/>
</dbReference>
<feature type="region of interest" description="Disordered" evidence="4">
    <location>
        <begin position="76"/>
        <end position="133"/>
    </location>
</feature>
<evidence type="ECO:0000256" key="1">
    <source>
        <dbReference type="ARBA" id="ARBA00010378"/>
    </source>
</evidence>
<evidence type="ECO:0000313" key="7">
    <source>
        <dbReference type="Proteomes" id="UP000274601"/>
    </source>
</evidence>
<feature type="compositionally biased region" description="Basic residues" evidence="4">
    <location>
        <begin position="85"/>
        <end position="94"/>
    </location>
</feature>
<dbReference type="InterPro" id="IPR050773">
    <property type="entry name" value="CbxX/CfxQ_RuBisCO_ESX"/>
</dbReference>
<dbReference type="GO" id="GO:0005524">
    <property type="term" value="F:ATP binding"/>
    <property type="evidence" value="ECO:0007669"/>
    <property type="project" value="UniProtKB-KW"/>
</dbReference>
<dbReference type="PRINTS" id="PR00819">
    <property type="entry name" value="CBXCFQXSUPER"/>
</dbReference>
<comment type="similarity">
    <text evidence="1">Belongs to the CbxX/CfxQ family.</text>
</comment>
<dbReference type="EMBL" id="RBWU01000001">
    <property type="protein sequence ID" value="RKS79638.1"/>
    <property type="molecule type" value="Genomic_DNA"/>
</dbReference>
<reference evidence="6 7" key="1">
    <citation type="submission" date="2018-10" db="EMBL/GenBank/DDBJ databases">
        <title>Genomic Encyclopedia of Archaeal and Bacterial Type Strains, Phase II (KMG-II): from individual species to whole genera.</title>
        <authorList>
            <person name="Goeker M."/>
        </authorList>
    </citation>
    <scope>NUCLEOTIDE SEQUENCE [LARGE SCALE GENOMIC DNA]</scope>
    <source>
        <strain evidence="6 7">DSM 43383</strain>
    </source>
</reference>
<feature type="compositionally biased region" description="Low complexity" evidence="4">
    <location>
        <begin position="107"/>
        <end position="132"/>
    </location>
</feature>
<dbReference type="PANTHER" id="PTHR43392">
    <property type="entry name" value="AAA-TYPE ATPASE FAMILY PROTEIN / ANKYRIN REPEAT FAMILY PROTEIN"/>
    <property type="match status" value="1"/>
</dbReference>
<dbReference type="CDD" id="cd00009">
    <property type="entry name" value="AAA"/>
    <property type="match status" value="2"/>
</dbReference>
<keyword evidence="2" id="KW-0547">Nucleotide-binding</keyword>
<proteinExistence type="inferred from homology"/>
<dbReference type="InterPro" id="IPR003959">
    <property type="entry name" value="ATPase_AAA_core"/>
</dbReference>
<dbReference type="SMART" id="SM00382">
    <property type="entry name" value="AAA"/>
    <property type="match status" value="2"/>
</dbReference>
<dbReference type="FunFam" id="3.40.50.300:FF:000216">
    <property type="entry name" value="Type VII secretion ATPase EccA"/>
    <property type="match status" value="2"/>
</dbReference>
<dbReference type="Pfam" id="PF00004">
    <property type="entry name" value="AAA"/>
    <property type="match status" value="2"/>
</dbReference>
<dbReference type="Proteomes" id="UP000274601">
    <property type="component" value="Unassembled WGS sequence"/>
</dbReference>
<evidence type="ECO:0000259" key="5">
    <source>
        <dbReference type="SMART" id="SM00382"/>
    </source>
</evidence>
<accession>A0A495R000</accession>
<evidence type="ECO:0000256" key="4">
    <source>
        <dbReference type="SAM" id="MobiDB-lite"/>
    </source>
</evidence>
<evidence type="ECO:0000256" key="2">
    <source>
        <dbReference type="ARBA" id="ARBA00022741"/>
    </source>
</evidence>
<evidence type="ECO:0000313" key="6">
    <source>
        <dbReference type="EMBL" id="RKS79638.1"/>
    </source>
</evidence>
<comment type="caution">
    <text evidence="6">The sequence shown here is derived from an EMBL/GenBank/DDBJ whole genome shotgun (WGS) entry which is preliminary data.</text>
</comment>
<keyword evidence="3" id="KW-0067">ATP-binding</keyword>
<keyword evidence="7" id="KW-1185">Reference proteome</keyword>
<dbReference type="Gene3D" id="3.40.50.300">
    <property type="entry name" value="P-loop containing nucleotide triphosphate hydrolases"/>
    <property type="match status" value="2"/>
</dbReference>
<dbReference type="Pfam" id="PF17866">
    <property type="entry name" value="AAA_lid_6"/>
    <property type="match status" value="1"/>
</dbReference>
<evidence type="ECO:0000256" key="3">
    <source>
        <dbReference type="ARBA" id="ARBA00022840"/>
    </source>
</evidence>
<dbReference type="GO" id="GO:0016887">
    <property type="term" value="F:ATP hydrolysis activity"/>
    <property type="evidence" value="ECO:0007669"/>
    <property type="project" value="InterPro"/>
</dbReference>
<dbReference type="Gene3D" id="1.10.8.60">
    <property type="match status" value="2"/>
</dbReference>
<dbReference type="PANTHER" id="PTHR43392:SF2">
    <property type="entry name" value="AAA-TYPE ATPASE FAMILY PROTEIN _ ANKYRIN REPEAT FAMILY PROTEIN"/>
    <property type="match status" value="1"/>
</dbReference>
<sequence>MPTRLRPLHRAAMASDPTYVLYGSGVQDVFVDPALRLMDLSQALHETLTAAGFARVVFFNLDTMLTVRDASSRLVRGAASGSRTAGRRASHRIRGPMGYHQVGTGTAAPPADEPSPASVPSDSGAPGPAPSAMTDEAALDMITGLMGDESVRTAVVLENVEVLERHLSGLRQLAVSLDAWLSGRHGKGNACVLVFVQEHLSDVERLAGQSRNLPGLLGTAVRAEKRRGSPGLIGPPEEAELSALVHRARLLDDLTIGDWHGLTRTVRLMARERRPLSTWRNLLASLSATGTALDAGRLRADGHLSGPDLGAGTVWDRLAGLRGLDQVREALEALRWQPPRGREATALHMAFTGNPGTGKTTVARLVGEIMLELGLLRSGHVVEVGSADLVGQYVGETAIKTNRVVDRALDGVLFIDEAYTLSDQTEGGFGREAIATLLQRMENDRDRLVVIIAGYPREIDEFLRSNPGLQGRFPKQFRLEFPDYEPPVLVEIARAGFAEQGLAESEQFTAALEQVVTRMHRHRSATFDNARAMRTLVQDTGTRWARRVRDERHLPLAVEDLPPEHLRHTEAPPALADLLGPLEAMTGLRQVKDAVRQMVLRLELNRRRERGDVVAPHMAFLGPPGTGKTTVAREIGRILHRLGLLGRGHVVEVGRPQLVGGYIGQSAIRTGERIDEAEGGVLFIDEAYSLAQGGENDFGREVIDTLVPAMENRRGRFVVILAGYTADMERMMALNQGLASRTTLHIEFPPYELDELTEIFTGLAESRGYTLGPGVADRLRVWFGAAMRASDFGNGRAARSLLDGIEANLAERVVADPTLDPNVILPEDVPDV</sequence>
<feature type="domain" description="AAA+ ATPase" evidence="5">
    <location>
        <begin position="345"/>
        <end position="483"/>
    </location>
</feature>
<gene>
    <name evidence="6" type="ORF">BZB76_1113</name>
</gene>